<name>A0A5J4NEV8_9TREM</name>
<proteinExistence type="predicted"/>
<gene>
    <name evidence="2" type="ORF">DEA37_0005727</name>
</gene>
<feature type="region of interest" description="Disordered" evidence="1">
    <location>
        <begin position="47"/>
        <end position="113"/>
    </location>
</feature>
<dbReference type="Proteomes" id="UP000324629">
    <property type="component" value="Unassembled WGS sequence"/>
</dbReference>
<accession>A0A5J4NEV8</accession>
<evidence type="ECO:0000313" key="2">
    <source>
        <dbReference type="EMBL" id="KAA3673984.1"/>
    </source>
</evidence>
<comment type="caution">
    <text evidence="2">The sequence shown here is derived from an EMBL/GenBank/DDBJ whole genome shotgun (WGS) entry which is preliminary data.</text>
</comment>
<feature type="compositionally biased region" description="Low complexity" evidence="1">
    <location>
        <begin position="47"/>
        <end position="63"/>
    </location>
</feature>
<reference evidence="2 3" key="1">
    <citation type="journal article" date="2019" name="Gigascience">
        <title>Whole-genome sequence of the oriental lung fluke Paragonimus westermani.</title>
        <authorList>
            <person name="Oey H."/>
            <person name="Zakrzewski M."/>
            <person name="Narain K."/>
            <person name="Devi K.R."/>
            <person name="Agatsuma T."/>
            <person name="Nawaratna S."/>
            <person name="Gobert G.N."/>
            <person name="Jones M.K."/>
            <person name="Ragan M.A."/>
            <person name="McManus D.P."/>
            <person name="Krause L."/>
        </authorList>
    </citation>
    <scope>NUCLEOTIDE SEQUENCE [LARGE SCALE GENOMIC DNA]</scope>
    <source>
        <strain evidence="2 3">IND2009</strain>
    </source>
</reference>
<keyword evidence="3" id="KW-1185">Reference proteome</keyword>
<protein>
    <submittedName>
        <fullName evidence="2">Uncharacterized protein</fullName>
    </submittedName>
</protein>
<evidence type="ECO:0000313" key="3">
    <source>
        <dbReference type="Proteomes" id="UP000324629"/>
    </source>
</evidence>
<sequence length="202" mass="23088">TQHPATSQVDKLLGLIETRQNELEQPGRIRAAIDQHIDRQIKQVRLASARSSARTRNSSSHTSGIELSSGWLDNVQSSRTTTDTKRSETSPSNVYNLASEKESNRSGAYSMRSVRSSKQDIYSSCNQPKLLYRMPLTTSKLVTIDSPFVPLEDYINQNHSHQRRYKFKLLNAKLEEKIYRLGSKKRSEHFYANRPTTSNTRT</sequence>
<feature type="non-terminal residue" evidence="2">
    <location>
        <position position="1"/>
    </location>
</feature>
<dbReference type="EMBL" id="QNGE01003486">
    <property type="protein sequence ID" value="KAA3673984.1"/>
    <property type="molecule type" value="Genomic_DNA"/>
</dbReference>
<organism evidence="2 3">
    <name type="scientific">Paragonimus westermani</name>
    <dbReference type="NCBI Taxonomy" id="34504"/>
    <lineage>
        <taxon>Eukaryota</taxon>
        <taxon>Metazoa</taxon>
        <taxon>Spiralia</taxon>
        <taxon>Lophotrochozoa</taxon>
        <taxon>Platyhelminthes</taxon>
        <taxon>Trematoda</taxon>
        <taxon>Digenea</taxon>
        <taxon>Plagiorchiida</taxon>
        <taxon>Troglotremata</taxon>
        <taxon>Troglotrematidae</taxon>
        <taxon>Paragonimus</taxon>
    </lineage>
</organism>
<dbReference type="AlphaFoldDB" id="A0A5J4NEV8"/>
<evidence type="ECO:0000256" key="1">
    <source>
        <dbReference type="SAM" id="MobiDB-lite"/>
    </source>
</evidence>